<evidence type="ECO:0000313" key="3">
    <source>
        <dbReference type="Proteomes" id="UP000193944"/>
    </source>
</evidence>
<protein>
    <recommendedName>
        <fullName evidence="4">RGS domain-containing protein</fullName>
    </recommendedName>
</protein>
<evidence type="ECO:0008006" key="4">
    <source>
        <dbReference type="Google" id="ProtNLM"/>
    </source>
</evidence>
<dbReference type="Proteomes" id="UP000193944">
    <property type="component" value="Unassembled WGS sequence"/>
</dbReference>
<name>A0A1Y1WQJ9_9FUNG</name>
<organism evidence="2 3">
    <name type="scientific">Anaeromyces robustus</name>
    <dbReference type="NCBI Taxonomy" id="1754192"/>
    <lineage>
        <taxon>Eukaryota</taxon>
        <taxon>Fungi</taxon>
        <taxon>Fungi incertae sedis</taxon>
        <taxon>Chytridiomycota</taxon>
        <taxon>Chytridiomycota incertae sedis</taxon>
        <taxon>Neocallimastigomycetes</taxon>
        <taxon>Neocallimastigales</taxon>
        <taxon>Neocallimastigaceae</taxon>
        <taxon>Anaeromyces</taxon>
    </lineage>
</organism>
<feature type="transmembrane region" description="Helical" evidence="1">
    <location>
        <begin position="71"/>
        <end position="88"/>
    </location>
</feature>
<feature type="transmembrane region" description="Helical" evidence="1">
    <location>
        <begin position="37"/>
        <end position="59"/>
    </location>
</feature>
<keyword evidence="3" id="KW-1185">Reference proteome</keyword>
<keyword evidence="1" id="KW-0812">Transmembrane</keyword>
<proteinExistence type="predicted"/>
<reference evidence="2 3" key="1">
    <citation type="submission" date="2016-08" db="EMBL/GenBank/DDBJ databases">
        <title>A Parts List for Fungal Cellulosomes Revealed by Comparative Genomics.</title>
        <authorList>
            <consortium name="DOE Joint Genome Institute"/>
            <person name="Haitjema C.H."/>
            <person name="Gilmore S.P."/>
            <person name="Henske J.K."/>
            <person name="Solomon K.V."/>
            <person name="De Groot R."/>
            <person name="Kuo A."/>
            <person name="Mondo S.J."/>
            <person name="Salamov A.A."/>
            <person name="Labutti K."/>
            <person name="Zhao Z."/>
            <person name="Chiniquy J."/>
            <person name="Barry K."/>
            <person name="Brewer H.M."/>
            <person name="Purvine S.O."/>
            <person name="Wright A.T."/>
            <person name="Boxma B."/>
            <person name="Van Alen T."/>
            <person name="Hackstein J.H."/>
            <person name="Baker S.E."/>
            <person name="Grigoriev I.V."/>
            <person name="O'Malley M.A."/>
        </authorList>
    </citation>
    <scope>NUCLEOTIDE SEQUENCE [LARGE SCALE GENOMIC DNA]</scope>
    <source>
        <strain evidence="2 3">S4</strain>
    </source>
</reference>
<gene>
    <name evidence="2" type="ORF">BCR32DRAFT_249506</name>
</gene>
<dbReference type="AlphaFoldDB" id="A0A1Y1WQJ9"/>
<feature type="transmembrane region" description="Helical" evidence="1">
    <location>
        <begin position="220"/>
        <end position="241"/>
    </location>
</feature>
<comment type="caution">
    <text evidence="2">The sequence shown here is derived from an EMBL/GenBank/DDBJ whole genome shotgun (WGS) entry which is preliminary data.</text>
</comment>
<evidence type="ECO:0000256" key="1">
    <source>
        <dbReference type="SAM" id="Phobius"/>
    </source>
</evidence>
<keyword evidence="1" id="KW-0472">Membrane</keyword>
<feature type="transmembrane region" description="Helical" evidence="1">
    <location>
        <begin position="136"/>
        <end position="157"/>
    </location>
</feature>
<feature type="transmembrane region" description="Helical" evidence="1">
    <location>
        <begin position="291"/>
        <end position="313"/>
    </location>
</feature>
<dbReference type="Gene3D" id="1.10.167.10">
    <property type="entry name" value="Regulator of G-protein Signalling 4, domain 2"/>
    <property type="match status" value="1"/>
</dbReference>
<accession>A0A1Y1WQJ9</accession>
<keyword evidence="1" id="KW-1133">Transmembrane helix</keyword>
<dbReference type="EMBL" id="MCFG01000351">
    <property type="protein sequence ID" value="ORX75546.1"/>
    <property type="molecule type" value="Genomic_DNA"/>
</dbReference>
<dbReference type="OrthoDB" id="2125296at2759"/>
<sequence>MSQPYIDSINNTSQSIENATMNQANKLQLIDNDKPTMYIFMGLNIFCVLYFSLSLIGLFHYRKWYIVKQRNFILTFIGGISTFIYVFFNLITQLITIPCAFTQLKEDKYNKLLRRGTTIEPNIYYKSIYKIVDKRIVRFLLIFLVIIDFLVCVYFHIKSESCSFNQFVNINEKISQSKQINNIENINKNNTNIDNSNVDKKDINVNSWKYMATMFMIPQIIDIIFTFICIIFVIIFTFSSIKDNHRFGIKFDCFSFAIVSIILQILYALVKNEKIIAKIKFINQLNYYTKSGRLFFVLLGFYVQTTSVVIPLIKCIIAERMNKKHKNEPTNTFQYFIKVLHSPNLVEELKAIAIQEFSVENVLFWENYLILRKHAIRAIKRKNSSSNSNMMYDNNNYYVNQYSSSQTSTILDDDEYDPSQPLVPSLVPLYNSFYHTFIDINGPAAVNITSETLRKIYHGLYTYSTVGIFDEAKEEVVEAMYFSLFPILLQRNRQQLGEIRV</sequence>
<evidence type="ECO:0000313" key="2">
    <source>
        <dbReference type="EMBL" id="ORX75546.1"/>
    </source>
</evidence>
<reference evidence="2 3" key="2">
    <citation type="submission" date="2016-08" db="EMBL/GenBank/DDBJ databases">
        <title>Pervasive Adenine N6-methylation of Active Genes in Fungi.</title>
        <authorList>
            <consortium name="DOE Joint Genome Institute"/>
            <person name="Mondo S.J."/>
            <person name="Dannebaum R.O."/>
            <person name="Kuo R.C."/>
            <person name="Labutti K."/>
            <person name="Haridas S."/>
            <person name="Kuo A."/>
            <person name="Salamov A."/>
            <person name="Ahrendt S.R."/>
            <person name="Lipzen A."/>
            <person name="Sullivan W."/>
            <person name="Andreopoulos W.B."/>
            <person name="Clum A."/>
            <person name="Lindquist E."/>
            <person name="Daum C."/>
            <person name="Ramamoorthy G.K."/>
            <person name="Gryganskyi A."/>
            <person name="Culley D."/>
            <person name="Magnuson J.K."/>
            <person name="James T.Y."/>
            <person name="O'Malley M.A."/>
            <person name="Stajich J.E."/>
            <person name="Spatafora J.W."/>
            <person name="Visel A."/>
            <person name="Grigoriev I.V."/>
        </authorList>
    </citation>
    <scope>NUCLEOTIDE SEQUENCE [LARGE SCALE GENOMIC DNA]</scope>
    <source>
        <strain evidence="2 3">S4</strain>
    </source>
</reference>
<feature type="transmembrane region" description="Helical" evidence="1">
    <location>
        <begin position="247"/>
        <end position="270"/>
    </location>
</feature>
<dbReference type="InterPro" id="IPR036305">
    <property type="entry name" value="RGS_sf"/>
</dbReference>
<dbReference type="SUPFAM" id="SSF48097">
    <property type="entry name" value="Regulator of G-protein signaling, RGS"/>
    <property type="match status" value="1"/>
</dbReference>
<dbReference type="InterPro" id="IPR044926">
    <property type="entry name" value="RGS_subdomain_2"/>
</dbReference>